<keyword evidence="2" id="KW-1185">Reference proteome</keyword>
<feature type="non-terminal residue" evidence="1">
    <location>
        <position position="1"/>
    </location>
</feature>
<gene>
    <name evidence="1" type="ORF">FWILDA_LOCUS16855</name>
</gene>
<reference evidence="1" key="1">
    <citation type="submission" date="2022-08" db="EMBL/GenBank/DDBJ databases">
        <authorList>
            <person name="Kallberg Y."/>
            <person name="Tangrot J."/>
            <person name="Rosling A."/>
        </authorList>
    </citation>
    <scope>NUCLEOTIDE SEQUENCE</scope>
    <source>
        <strain evidence="1">Wild A</strain>
    </source>
</reference>
<organism evidence="1 2">
    <name type="scientific">Funneliformis geosporum</name>
    <dbReference type="NCBI Taxonomy" id="1117311"/>
    <lineage>
        <taxon>Eukaryota</taxon>
        <taxon>Fungi</taxon>
        <taxon>Fungi incertae sedis</taxon>
        <taxon>Mucoromycota</taxon>
        <taxon>Glomeromycotina</taxon>
        <taxon>Glomeromycetes</taxon>
        <taxon>Glomerales</taxon>
        <taxon>Glomeraceae</taxon>
        <taxon>Funneliformis</taxon>
    </lineage>
</organism>
<dbReference type="InterPro" id="IPR032675">
    <property type="entry name" value="LRR_dom_sf"/>
</dbReference>
<dbReference type="Gene3D" id="3.80.10.10">
    <property type="entry name" value="Ribonuclease Inhibitor"/>
    <property type="match status" value="1"/>
</dbReference>
<name>A0A9W4T5G5_9GLOM</name>
<feature type="non-terminal residue" evidence="1">
    <location>
        <position position="55"/>
    </location>
</feature>
<sequence length="55" mass="6098">FEGSIESESVGKVLNLIAESYPNLEYLNISVLGNLFQWKIDKGLTAIADSCHKLE</sequence>
<evidence type="ECO:0000313" key="1">
    <source>
        <dbReference type="EMBL" id="CAI2194995.1"/>
    </source>
</evidence>
<proteinExistence type="predicted"/>
<dbReference type="OrthoDB" id="10257471at2759"/>
<comment type="caution">
    <text evidence="1">The sequence shown here is derived from an EMBL/GenBank/DDBJ whole genome shotgun (WGS) entry which is preliminary data.</text>
</comment>
<evidence type="ECO:0000313" key="2">
    <source>
        <dbReference type="Proteomes" id="UP001153678"/>
    </source>
</evidence>
<protein>
    <submittedName>
        <fullName evidence="1">3197_t:CDS:1</fullName>
    </submittedName>
</protein>
<dbReference type="AlphaFoldDB" id="A0A9W4T5G5"/>
<accession>A0A9W4T5G5</accession>
<dbReference type="EMBL" id="CAMKVN010011759">
    <property type="protein sequence ID" value="CAI2194995.1"/>
    <property type="molecule type" value="Genomic_DNA"/>
</dbReference>
<dbReference type="Proteomes" id="UP001153678">
    <property type="component" value="Unassembled WGS sequence"/>
</dbReference>